<proteinExistence type="predicted"/>
<keyword evidence="2" id="KW-0472">Membrane</keyword>
<dbReference type="InterPro" id="IPR013083">
    <property type="entry name" value="Znf_RING/FYVE/PHD"/>
</dbReference>
<evidence type="ECO:0000256" key="1">
    <source>
        <dbReference type="PROSITE-ProRule" id="PRU00175"/>
    </source>
</evidence>
<keyword evidence="2" id="KW-0812">Transmembrane</keyword>
<organism evidence="4">
    <name type="scientific">Noctiluca scintillans</name>
    <name type="common">Sea sparkle</name>
    <name type="synonym">Red tide dinoflagellate</name>
    <dbReference type="NCBI Taxonomy" id="2966"/>
    <lineage>
        <taxon>Eukaryota</taxon>
        <taxon>Sar</taxon>
        <taxon>Alveolata</taxon>
        <taxon>Dinophyceae</taxon>
        <taxon>Noctilucales</taxon>
        <taxon>Noctilucaceae</taxon>
        <taxon>Noctiluca</taxon>
    </lineage>
</organism>
<feature type="transmembrane region" description="Helical" evidence="2">
    <location>
        <begin position="54"/>
        <end position="74"/>
    </location>
</feature>
<evidence type="ECO:0000313" key="4">
    <source>
        <dbReference type="EMBL" id="CAD8871988.1"/>
    </source>
</evidence>
<dbReference type="Pfam" id="PF13920">
    <property type="entry name" value="zf-C3HC4_3"/>
    <property type="match status" value="1"/>
</dbReference>
<name>A0A7S1B1X7_NOCSC</name>
<evidence type="ECO:0000256" key="2">
    <source>
        <dbReference type="SAM" id="Phobius"/>
    </source>
</evidence>
<feature type="transmembrane region" description="Helical" evidence="2">
    <location>
        <begin position="189"/>
        <end position="209"/>
    </location>
</feature>
<dbReference type="SUPFAM" id="SSF57850">
    <property type="entry name" value="RING/U-box"/>
    <property type="match status" value="1"/>
</dbReference>
<dbReference type="SMART" id="SM00184">
    <property type="entry name" value="RING"/>
    <property type="match status" value="1"/>
</dbReference>
<dbReference type="PANTHER" id="PTHR12109">
    <property type="entry name" value="RING FINGER PROTEIN 141-RELATED"/>
    <property type="match status" value="1"/>
</dbReference>
<keyword evidence="2" id="KW-1133">Transmembrane helix</keyword>
<accession>A0A7S1B1X7</accession>
<evidence type="ECO:0000259" key="3">
    <source>
        <dbReference type="PROSITE" id="PS50089"/>
    </source>
</evidence>
<dbReference type="PROSITE" id="PS50089">
    <property type="entry name" value="ZF_RING_2"/>
    <property type="match status" value="1"/>
</dbReference>
<feature type="transmembrane region" description="Helical" evidence="2">
    <location>
        <begin position="81"/>
        <end position="98"/>
    </location>
</feature>
<dbReference type="GO" id="GO:0008270">
    <property type="term" value="F:zinc ion binding"/>
    <property type="evidence" value="ECO:0007669"/>
    <property type="project" value="UniProtKB-KW"/>
</dbReference>
<feature type="transmembrane region" description="Helical" evidence="2">
    <location>
        <begin position="221"/>
        <end position="247"/>
    </location>
</feature>
<dbReference type="InterPro" id="IPR047126">
    <property type="entry name" value="RNF141-like"/>
</dbReference>
<feature type="transmembrane region" description="Helical" evidence="2">
    <location>
        <begin position="259"/>
        <end position="282"/>
    </location>
</feature>
<protein>
    <recommendedName>
        <fullName evidence="3">RING-type domain-containing protein</fullName>
    </recommendedName>
</protein>
<feature type="domain" description="RING-type" evidence="3">
    <location>
        <begin position="444"/>
        <end position="485"/>
    </location>
</feature>
<dbReference type="InterPro" id="IPR001841">
    <property type="entry name" value="Znf_RING"/>
</dbReference>
<keyword evidence="1" id="KW-0863">Zinc-finger</keyword>
<gene>
    <name evidence="4" type="ORF">NSCI0253_LOCUS46345</name>
</gene>
<keyword evidence="1" id="KW-0479">Metal-binding</keyword>
<sequence length="544" mass="60486">MDLPFTGSEWSSGAGGSRFFRGVTRDRQLQRSELNEDEEHAFFLFDTYLRLRRVVELAAGYFFFVLLLSLRLLPAGRLHDVLMPGACWFVVFLPLFLLDVRTLGHSKYLYDNQVHFPGNSATQSVVKTGSEFLYKFMLCLHLSLPMFKKLSLTVVMLPFVAGYCCNFLIGRMASNAREGADGCHILGSVISEIGGVLRVVLVVMVSLKVNSSRFSYDWEAAFWPCWGVVGVLVMAVVIFSPFCLMAMFQDTLQMLMLSWAIFTATGLAFCGYYGSVMIVKVLEGSECDHMESKGCQNDLRGVLYPWLVFLPIFCVVTLIILRPLACILHQAWFQMPRRDNAADFETTVVTRILQPVPDMLFRVTPTFYSRVYRPSDTDSFSCASATACSSSNALSTLSQHCTSGRVSQSGTELQLNENSVDLSTTMLTALGSTFAEIVEVDQLCFICFDGLPEAVFLECGHAGFCSSCAVELLKRQDEPHCPICREPVAHALKLWPDIPVPAQLLGGGSRHLGDASTTKSHLQHVKRFAITVSPINFRRSETGP</sequence>
<feature type="transmembrane region" description="Helical" evidence="2">
    <location>
        <begin position="150"/>
        <end position="169"/>
    </location>
</feature>
<feature type="transmembrane region" description="Helical" evidence="2">
    <location>
        <begin position="302"/>
        <end position="328"/>
    </location>
</feature>
<dbReference type="AlphaFoldDB" id="A0A7S1B1X7"/>
<dbReference type="EMBL" id="HBFQ01065284">
    <property type="protein sequence ID" value="CAD8871988.1"/>
    <property type="molecule type" value="Transcribed_RNA"/>
</dbReference>
<dbReference type="Gene3D" id="3.30.40.10">
    <property type="entry name" value="Zinc/RING finger domain, C3HC4 (zinc finger)"/>
    <property type="match status" value="1"/>
</dbReference>
<dbReference type="PANTHER" id="PTHR12109:SF5">
    <property type="entry name" value="RING-TYPE DOMAIN-CONTAINING PROTEIN"/>
    <property type="match status" value="1"/>
</dbReference>
<reference evidence="4" key="1">
    <citation type="submission" date="2021-01" db="EMBL/GenBank/DDBJ databases">
        <authorList>
            <person name="Corre E."/>
            <person name="Pelletier E."/>
            <person name="Niang G."/>
            <person name="Scheremetjew M."/>
            <person name="Finn R."/>
            <person name="Kale V."/>
            <person name="Holt S."/>
            <person name="Cochrane G."/>
            <person name="Meng A."/>
            <person name="Brown T."/>
            <person name="Cohen L."/>
        </authorList>
    </citation>
    <scope>NUCLEOTIDE SEQUENCE</scope>
</reference>
<keyword evidence="1" id="KW-0862">Zinc</keyword>